<dbReference type="Proteomes" id="UP001163714">
    <property type="component" value="Unassembled WGS sequence"/>
</dbReference>
<dbReference type="SUPFAM" id="SSF53474">
    <property type="entry name" value="alpha/beta-Hydrolases"/>
    <property type="match status" value="1"/>
</dbReference>
<name>A0ABT3ICX5_9GAMM</name>
<sequence length="296" mass="33944">MFELGKSVKFKIDNVIVQYHIFDKCQPIMVTFPPVCQSIPLALIDSDPTVWSFDFFAKRKMNIIAFNHIGSGNYFDSAEFISFLASIVDDLALFPQRIGYGASLGGFALTLHADRLKLSKALLMMPQTTYDKAIASWDPVVMKAQPSIHNPMASLDGAHCQTPLTVIYDPLWIPDKLHVARFTHPIQRLTIQGIGHRTPRALLHMGMLTDVVLAFIEGEIDKHDFYQRIKAKRNLSYYFRDAYKLPGLNLTKKRLFIIYKHKLIFRVNNLNFEPQKIATRLKESVDKRVNKLKHKP</sequence>
<evidence type="ECO:0000313" key="1">
    <source>
        <dbReference type="EMBL" id="MCW3173810.1"/>
    </source>
</evidence>
<accession>A0ABT3ICX5</accession>
<organism evidence="1 2">
    <name type="scientific">Shewanella subflava</name>
    <dbReference type="NCBI Taxonomy" id="2986476"/>
    <lineage>
        <taxon>Bacteria</taxon>
        <taxon>Pseudomonadati</taxon>
        <taxon>Pseudomonadota</taxon>
        <taxon>Gammaproteobacteria</taxon>
        <taxon>Alteromonadales</taxon>
        <taxon>Shewanellaceae</taxon>
        <taxon>Shewanella</taxon>
    </lineage>
</organism>
<evidence type="ECO:0008006" key="3">
    <source>
        <dbReference type="Google" id="ProtNLM"/>
    </source>
</evidence>
<keyword evidence="2" id="KW-1185">Reference proteome</keyword>
<dbReference type="RefSeq" id="WP_264728106.1">
    <property type="nucleotide sequence ID" value="NZ_JAPDMX010000030.1"/>
</dbReference>
<reference evidence="1" key="1">
    <citation type="submission" date="2022-10" db="EMBL/GenBank/DDBJ databases">
        <title>Shewanella flava sp. nov, isolated from the estuary of the Fenhe River into the Yellow River.</title>
        <authorList>
            <person name="Li Y."/>
        </authorList>
    </citation>
    <scope>NUCLEOTIDE SEQUENCE</scope>
    <source>
        <strain evidence="1">FYR11-62</strain>
    </source>
</reference>
<gene>
    <name evidence="1" type="ORF">OHT75_15120</name>
</gene>
<dbReference type="EMBL" id="JAPDMX010000030">
    <property type="protein sequence ID" value="MCW3173810.1"/>
    <property type="molecule type" value="Genomic_DNA"/>
</dbReference>
<evidence type="ECO:0000313" key="2">
    <source>
        <dbReference type="Proteomes" id="UP001163714"/>
    </source>
</evidence>
<protein>
    <recommendedName>
        <fullName evidence="3">Alpha/beta hydrolase</fullName>
    </recommendedName>
</protein>
<dbReference type="InterPro" id="IPR029058">
    <property type="entry name" value="AB_hydrolase_fold"/>
</dbReference>
<comment type="caution">
    <text evidence="1">The sequence shown here is derived from an EMBL/GenBank/DDBJ whole genome shotgun (WGS) entry which is preliminary data.</text>
</comment>
<proteinExistence type="predicted"/>